<evidence type="ECO:0000256" key="7">
    <source>
        <dbReference type="ARBA" id="ARBA00023136"/>
    </source>
</evidence>
<dbReference type="Pfam" id="PF05128">
    <property type="entry name" value="DUF697"/>
    <property type="match status" value="1"/>
</dbReference>
<keyword evidence="11" id="KW-1185">Reference proteome</keyword>
<evidence type="ECO:0000313" key="11">
    <source>
        <dbReference type="Proteomes" id="UP000032749"/>
    </source>
</evidence>
<dbReference type="Proteomes" id="UP000032749">
    <property type="component" value="Chromosome"/>
</dbReference>
<dbReference type="GO" id="GO:0005886">
    <property type="term" value="C:plasma membrane"/>
    <property type="evidence" value="ECO:0007669"/>
    <property type="project" value="UniProtKB-SubCell"/>
</dbReference>
<dbReference type="KEGG" id="oai:OLEAN_C15130"/>
<evidence type="ECO:0000256" key="4">
    <source>
        <dbReference type="ARBA" id="ARBA00022519"/>
    </source>
</evidence>
<feature type="transmembrane region" description="Helical" evidence="9">
    <location>
        <begin position="104"/>
        <end position="127"/>
    </location>
</feature>
<gene>
    <name evidence="10" type="ORF">OLEAN_C15130</name>
</gene>
<sequence>MSVKQPQDGRSEGKNIDMTLNTSTAKPETRQGKTFVPNQVEILNEVPDAITSGERLPEVSEYSGMHLEAIPVKGLKSFLYGAGLLLTVLVGWEVVAVFKSALAIHWLIASSFLLLVLVISGLGFRVLRNFLSDQENLGALENIQQQAHRLSETNDMGGSKRLIKELNDFYANKPQCVHFQRCLDKLPDYSNDREVIDHIDRVFLQPLDKEALRRISHSSLQTAAAVAASPWASLDMLLSLWRSIKMIDDVAQVYGMRPSLINRYRLLKLVIHQLVFIGASEVVIEQVMEEFGSTTLSGMASARLGQGLGAGIYTARIGIAAMKVSRPIEFAKGKQPKTKSIIPSMIESLKAMVSRR</sequence>
<dbReference type="EMBL" id="FO203512">
    <property type="protein sequence ID" value="CCK75689.1"/>
    <property type="molecule type" value="Genomic_DNA"/>
</dbReference>
<protein>
    <recommendedName>
        <fullName evidence="12">TIGR01620 family protein</fullName>
    </recommendedName>
</protein>
<dbReference type="InterPro" id="IPR021147">
    <property type="entry name" value="DUF697"/>
</dbReference>
<evidence type="ECO:0000256" key="8">
    <source>
        <dbReference type="SAM" id="MobiDB-lite"/>
    </source>
</evidence>
<evidence type="ECO:0000313" key="10">
    <source>
        <dbReference type="EMBL" id="CCK75689.1"/>
    </source>
</evidence>
<dbReference type="AlphaFoldDB" id="R4YTD0"/>
<evidence type="ECO:0000256" key="3">
    <source>
        <dbReference type="ARBA" id="ARBA00022475"/>
    </source>
</evidence>
<dbReference type="PANTHER" id="PTHR39342:SF1">
    <property type="entry name" value="UPF0283 MEMBRANE PROTEIN YCJF"/>
    <property type="match status" value="1"/>
</dbReference>
<proteinExistence type="inferred from homology"/>
<organism evidence="10 11">
    <name type="scientific">Oleispira antarctica RB-8</name>
    <dbReference type="NCBI Taxonomy" id="698738"/>
    <lineage>
        <taxon>Bacteria</taxon>
        <taxon>Pseudomonadati</taxon>
        <taxon>Pseudomonadota</taxon>
        <taxon>Gammaproteobacteria</taxon>
        <taxon>Oceanospirillales</taxon>
        <taxon>Oceanospirillaceae</taxon>
        <taxon>Oleispira</taxon>
    </lineage>
</organism>
<reference evidence="10 11" key="1">
    <citation type="journal article" date="2013" name="Nat. Commun.">
        <title>Genome sequence and functional genomic analysis of the oil-degrading bacterium Oleispira antarctica.</title>
        <authorList>
            <person name="Kube M."/>
            <person name="Chernikova T.N."/>
            <person name="Al-Ramahi Y."/>
            <person name="Beloqui A."/>
            <person name="Lopez-Cortez N."/>
            <person name="Guazzaroni M.E."/>
            <person name="Heipieper H.J."/>
            <person name="Klages S."/>
            <person name="Kotsyurbenko O.R."/>
            <person name="Langer I."/>
            <person name="Nechitaylo T.Y."/>
            <person name="Lunsdorf H."/>
            <person name="Fernandez M."/>
            <person name="Juarez S."/>
            <person name="Ciordia S."/>
            <person name="Singer A."/>
            <person name="Kagan O."/>
            <person name="Egorova O."/>
            <person name="Petit P.A."/>
            <person name="Stogios P."/>
            <person name="Kim Y."/>
            <person name="Tchigvintsev A."/>
            <person name="Flick R."/>
            <person name="Denaro R."/>
            <person name="Genovese M."/>
            <person name="Albar J.P."/>
            <person name="Reva O.N."/>
            <person name="Martinez-Gomariz M."/>
            <person name="Tran H."/>
            <person name="Ferrer M."/>
            <person name="Savchenko A."/>
            <person name="Yakunin A.F."/>
            <person name="Yakimov M.M."/>
            <person name="Golyshina O.V."/>
            <person name="Reinhardt R."/>
            <person name="Golyshin P.N."/>
        </authorList>
    </citation>
    <scope>NUCLEOTIDE SEQUENCE [LARGE SCALE GENOMIC DNA]</scope>
</reference>
<dbReference type="PANTHER" id="PTHR39342">
    <property type="entry name" value="UPF0283 MEMBRANE PROTEIN YCJF"/>
    <property type="match status" value="1"/>
</dbReference>
<comment type="similarity">
    <text evidence="2">Belongs to the UPF0283 family.</text>
</comment>
<comment type="subcellular location">
    <subcellularLocation>
        <location evidence="1">Cell inner membrane</location>
        <topology evidence="1">Multi-pass membrane protein</topology>
    </subcellularLocation>
</comment>
<dbReference type="InterPro" id="IPR006507">
    <property type="entry name" value="UPF0283"/>
</dbReference>
<keyword evidence="7 9" id="KW-0472">Membrane</keyword>
<feature type="transmembrane region" description="Helical" evidence="9">
    <location>
        <begin position="78"/>
        <end position="98"/>
    </location>
</feature>
<accession>R4YTD0</accession>
<evidence type="ECO:0000256" key="6">
    <source>
        <dbReference type="ARBA" id="ARBA00022989"/>
    </source>
</evidence>
<evidence type="ECO:0008006" key="12">
    <source>
        <dbReference type="Google" id="ProtNLM"/>
    </source>
</evidence>
<keyword evidence="3" id="KW-1003">Cell membrane</keyword>
<evidence type="ECO:0000256" key="9">
    <source>
        <dbReference type="SAM" id="Phobius"/>
    </source>
</evidence>
<feature type="region of interest" description="Disordered" evidence="8">
    <location>
        <begin position="1"/>
        <end position="30"/>
    </location>
</feature>
<evidence type="ECO:0000256" key="1">
    <source>
        <dbReference type="ARBA" id="ARBA00004429"/>
    </source>
</evidence>
<dbReference type="NCBIfam" id="TIGR01620">
    <property type="entry name" value="hyp_HI0043"/>
    <property type="match status" value="1"/>
</dbReference>
<dbReference type="HOGENOM" id="CLU_806110_0_0_6"/>
<keyword evidence="5 9" id="KW-0812">Transmembrane</keyword>
<name>R4YTD0_OLEAN</name>
<evidence type="ECO:0000256" key="2">
    <source>
        <dbReference type="ARBA" id="ARBA00008255"/>
    </source>
</evidence>
<keyword evidence="4" id="KW-0997">Cell inner membrane</keyword>
<keyword evidence="6 9" id="KW-1133">Transmembrane helix</keyword>
<evidence type="ECO:0000256" key="5">
    <source>
        <dbReference type="ARBA" id="ARBA00022692"/>
    </source>
</evidence>
<dbReference type="STRING" id="698738.OLEAN_C15130"/>